<keyword evidence="7" id="KW-0479">Metal-binding</keyword>
<accession>A0A9E7IV46</accession>
<feature type="transmembrane region" description="Helical" evidence="8">
    <location>
        <begin position="100"/>
        <end position="118"/>
    </location>
</feature>
<dbReference type="RefSeq" id="WP_085840574.1">
    <property type="nucleotide sequence ID" value="NZ_CP096649.1"/>
</dbReference>
<evidence type="ECO:0000256" key="7">
    <source>
        <dbReference type="PIRSR" id="PIRSR600715-1"/>
    </source>
</evidence>
<organism evidence="9 10">
    <name type="scientific">Fenollaria massiliensis</name>
    <dbReference type="NCBI Taxonomy" id="938288"/>
    <lineage>
        <taxon>Bacteria</taxon>
        <taxon>Bacillati</taxon>
        <taxon>Bacillota</taxon>
        <taxon>Clostridia</taxon>
        <taxon>Eubacteriales</taxon>
        <taxon>Fenollaria</taxon>
    </lineage>
</organism>
<dbReference type="GO" id="GO:0044038">
    <property type="term" value="P:cell wall macromolecule biosynthetic process"/>
    <property type="evidence" value="ECO:0007669"/>
    <property type="project" value="TreeGrafter"/>
</dbReference>
<keyword evidence="5 8" id="KW-1133">Transmembrane helix</keyword>
<dbReference type="GO" id="GO:0016780">
    <property type="term" value="F:phosphotransferase activity, for other substituted phosphate groups"/>
    <property type="evidence" value="ECO:0007669"/>
    <property type="project" value="InterPro"/>
</dbReference>
<evidence type="ECO:0000313" key="10">
    <source>
        <dbReference type="Proteomes" id="UP000831151"/>
    </source>
</evidence>
<name>A0A9E7IV46_9FIRM</name>
<gene>
    <name evidence="9" type="ORF">M1R53_01925</name>
</gene>
<feature type="transmembrane region" description="Helical" evidence="8">
    <location>
        <begin position="6"/>
        <end position="25"/>
    </location>
</feature>
<dbReference type="GO" id="GO:0005886">
    <property type="term" value="C:plasma membrane"/>
    <property type="evidence" value="ECO:0007669"/>
    <property type="project" value="UniProtKB-SubCell"/>
</dbReference>
<feature type="transmembrane region" description="Helical" evidence="8">
    <location>
        <begin position="46"/>
        <end position="65"/>
    </location>
</feature>
<evidence type="ECO:0000313" key="9">
    <source>
        <dbReference type="EMBL" id="UQK59438.1"/>
    </source>
</evidence>
<feature type="transmembrane region" description="Helical" evidence="8">
    <location>
        <begin position="289"/>
        <end position="308"/>
    </location>
</feature>
<evidence type="ECO:0000256" key="2">
    <source>
        <dbReference type="ARBA" id="ARBA00022475"/>
    </source>
</evidence>
<keyword evidence="3 9" id="KW-0808">Transferase</keyword>
<feature type="binding site" evidence="7">
    <location>
        <position position="213"/>
    </location>
    <ligand>
        <name>Mg(2+)</name>
        <dbReference type="ChEBI" id="CHEBI:18420"/>
    </ligand>
</feature>
<dbReference type="PROSITE" id="PS01348">
    <property type="entry name" value="MRAY_2"/>
    <property type="match status" value="1"/>
</dbReference>
<keyword evidence="7" id="KW-0460">Magnesium</keyword>
<comment type="subcellular location">
    <subcellularLocation>
        <location evidence="1">Cell membrane</location>
        <topology evidence="1">Multi-pass membrane protein</topology>
    </subcellularLocation>
</comment>
<evidence type="ECO:0000256" key="8">
    <source>
        <dbReference type="SAM" id="Phobius"/>
    </source>
</evidence>
<dbReference type="PANTHER" id="PTHR22926">
    <property type="entry name" value="PHOSPHO-N-ACETYLMURAMOYL-PENTAPEPTIDE-TRANSFERASE"/>
    <property type="match status" value="1"/>
</dbReference>
<feature type="binding site" evidence="7">
    <location>
        <position position="153"/>
    </location>
    <ligand>
        <name>Mg(2+)</name>
        <dbReference type="ChEBI" id="CHEBI:18420"/>
    </ligand>
</feature>
<feature type="transmembrane region" description="Helical" evidence="8">
    <location>
        <begin position="314"/>
        <end position="331"/>
    </location>
</feature>
<protein>
    <submittedName>
        <fullName evidence="9">Undecaprenyl/decaprenyl-phosphate alpha-N-acetylglucosaminyl 1-phosphate transferase</fullName>
    </submittedName>
</protein>
<dbReference type="InterPro" id="IPR018480">
    <property type="entry name" value="PNAcMuramoyl-5peptid_Trfase_CS"/>
</dbReference>
<evidence type="ECO:0000256" key="5">
    <source>
        <dbReference type="ARBA" id="ARBA00022989"/>
    </source>
</evidence>
<feature type="transmembrane region" description="Helical" evidence="8">
    <location>
        <begin position="234"/>
        <end position="252"/>
    </location>
</feature>
<dbReference type="AlphaFoldDB" id="A0A9E7IV46"/>
<keyword evidence="2" id="KW-1003">Cell membrane</keyword>
<evidence type="ECO:0000256" key="6">
    <source>
        <dbReference type="ARBA" id="ARBA00023136"/>
    </source>
</evidence>
<dbReference type="PANTHER" id="PTHR22926:SF3">
    <property type="entry name" value="UNDECAPRENYL-PHOSPHATE ALPHA-N-ACETYLGLUCOSAMINYL 1-PHOSPHATE TRANSFERASE"/>
    <property type="match status" value="1"/>
</dbReference>
<dbReference type="CDD" id="cd06853">
    <property type="entry name" value="GT_WecA_like"/>
    <property type="match status" value="1"/>
</dbReference>
<evidence type="ECO:0000256" key="4">
    <source>
        <dbReference type="ARBA" id="ARBA00022692"/>
    </source>
</evidence>
<keyword evidence="6 8" id="KW-0472">Membrane</keyword>
<proteinExistence type="predicted"/>
<feature type="transmembrane region" description="Helical" evidence="8">
    <location>
        <begin position="183"/>
        <end position="202"/>
    </location>
</feature>
<dbReference type="KEGG" id="fms:M1R53_01925"/>
<dbReference type="InterPro" id="IPR000715">
    <property type="entry name" value="Glycosyl_transferase_4"/>
</dbReference>
<dbReference type="GO" id="GO:0071555">
    <property type="term" value="P:cell wall organization"/>
    <property type="evidence" value="ECO:0007669"/>
    <property type="project" value="TreeGrafter"/>
</dbReference>
<dbReference type="Pfam" id="PF00953">
    <property type="entry name" value="Glycos_transf_4"/>
    <property type="match status" value="1"/>
</dbReference>
<dbReference type="GO" id="GO:0009103">
    <property type="term" value="P:lipopolysaccharide biosynthetic process"/>
    <property type="evidence" value="ECO:0007669"/>
    <property type="project" value="TreeGrafter"/>
</dbReference>
<dbReference type="Proteomes" id="UP000831151">
    <property type="component" value="Chromosome"/>
</dbReference>
<reference evidence="9" key="1">
    <citation type="submission" date="2022-04" db="EMBL/GenBank/DDBJ databases">
        <title>Complete genome sequences of Ezakiella coagulans and Fenollaria massiliensis.</title>
        <authorList>
            <person name="France M.T."/>
            <person name="Clifford J."/>
            <person name="Narina S."/>
            <person name="Rutt L."/>
            <person name="Ravel J."/>
        </authorList>
    </citation>
    <scope>NUCLEOTIDE SEQUENCE</scope>
    <source>
        <strain evidence="9">C0061C2</strain>
    </source>
</reference>
<keyword evidence="4 8" id="KW-0812">Transmembrane</keyword>
<comment type="cofactor">
    <cofactor evidence="7">
        <name>Mg(2+)</name>
        <dbReference type="ChEBI" id="CHEBI:18420"/>
    </cofactor>
</comment>
<dbReference type="EMBL" id="CP096649">
    <property type="protein sequence ID" value="UQK59438.1"/>
    <property type="molecule type" value="Genomic_DNA"/>
</dbReference>
<keyword evidence="10" id="KW-1185">Reference proteome</keyword>
<feature type="transmembrane region" description="Helical" evidence="8">
    <location>
        <begin position="209"/>
        <end position="228"/>
    </location>
</feature>
<feature type="transmembrane region" description="Helical" evidence="8">
    <location>
        <begin position="130"/>
        <end position="151"/>
    </location>
</feature>
<evidence type="ECO:0000256" key="3">
    <source>
        <dbReference type="ARBA" id="ARBA00022679"/>
    </source>
</evidence>
<feature type="transmembrane region" description="Helical" evidence="8">
    <location>
        <begin position="71"/>
        <end position="88"/>
    </location>
</feature>
<sequence length="341" mass="37813">MRRIYFAAFVSLVLGLIFTKLQIRLSKKFGFIDVPKDQRRMHTDSIPTCGGFAMYFAIFIPYMILYKFTPRNTAIFIGATIIMLSGFYDDIHDLKPKYKVLFQLIAALIVYFLGNIRIMNIGNPFIDNNLLSLGLLSLPVTLFWIVGVTNIINLIDGLDGLAGGIVFISSMTLAVVSVSYEQYSLTALCLCVGLSYLAFLKYNFAPAKIFMGDTGALLAGFMLAVITIQGAMKAVAAIGIIVPIMILGLPVFDTTFAMIRRLLSGRSIASADKGHLHHRLLRKYSTKKTVLILYTISAIFSIFGILVMKLRNTVSVLMSGIIFMIIVFLAYKIGLFKDGEN</sequence>
<dbReference type="GO" id="GO:0046872">
    <property type="term" value="F:metal ion binding"/>
    <property type="evidence" value="ECO:0007669"/>
    <property type="project" value="UniProtKB-KW"/>
</dbReference>
<feature type="transmembrane region" description="Helical" evidence="8">
    <location>
        <begin position="158"/>
        <end position="177"/>
    </location>
</feature>
<evidence type="ECO:0000256" key="1">
    <source>
        <dbReference type="ARBA" id="ARBA00004651"/>
    </source>
</evidence>